<evidence type="ECO:0000313" key="4">
    <source>
        <dbReference type="Proteomes" id="UP001501321"/>
    </source>
</evidence>
<feature type="transmembrane region" description="Helical" evidence="1">
    <location>
        <begin position="302"/>
        <end position="323"/>
    </location>
</feature>
<name>A0ABP8QG89_9GAMM</name>
<feature type="domain" description="VWFA" evidence="2">
    <location>
        <begin position="96"/>
        <end position="283"/>
    </location>
</feature>
<evidence type="ECO:0000313" key="3">
    <source>
        <dbReference type="EMBL" id="GAA4502915.1"/>
    </source>
</evidence>
<accession>A0ABP8QG89</accession>
<dbReference type="CDD" id="cd01467">
    <property type="entry name" value="vWA_BatA_type"/>
    <property type="match status" value="1"/>
</dbReference>
<proteinExistence type="predicted"/>
<dbReference type="InterPro" id="IPR050768">
    <property type="entry name" value="UPF0353/GerABKA_families"/>
</dbReference>
<sequence length="333" mass="36663">MNLTLQAPYWLLLLPLPWLIYRLVPAFSTRQSAIKVPFFDSLLSALDIQPTQGATVLQPARWQRFNLLLAWLLTCLALSDPLYLAAPQQREQAGRDLMVVVDLSGSMETPDFTTATGQHLSRLAAVKAVLHDFAAKRAGDRLGLILFADAAFVQSPFTADHAAWLALLDEAQVPMAGQNTHLGDAMGLAVKLLSEQEAADSRDKLAIILTDGNDTDSLVPPKEAARLAKSRGVRLHLVAMGDPQTQGEQALDLNTLQAVAETTGGQLFVAMDQQALAQAYDSINALEPRVYQSERYQPKYPLFPYLMMAVLVMHLLAFSLASWQRHRRRSHAG</sequence>
<dbReference type="InterPro" id="IPR033881">
    <property type="entry name" value="vWA_BatA_type"/>
</dbReference>
<dbReference type="SUPFAM" id="SSF53300">
    <property type="entry name" value="vWA-like"/>
    <property type="match status" value="1"/>
</dbReference>
<dbReference type="EMBL" id="BAABFC010000022">
    <property type="protein sequence ID" value="GAA4502915.1"/>
    <property type="molecule type" value="Genomic_DNA"/>
</dbReference>
<dbReference type="Gene3D" id="3.40.50.410">
    <property type="entry name" value="von Willebrand factor, type A domain"/>
    <property type="match status" value="1"/>
</dbReference>
<dbReference type="SMART" id="SM00327">
    <property type="entry name" value="VWA"/>
    <property type="match status" value="1"/>
</dbReference>
<keyword evidence="4" id="KW-1185">Reference proteome</keyword>
<dbReference type="PANTHER" id="PTHR22550">
    <property type="entry name" value="SPORE GERMINATION PROTEIN"/>
    <property type="match status" value="1"/>
</dbReference>
<dbReference type="Pfam" id="PF00092">
    <property type="entry name" value="VWA"/>
    <property type="match status" value="1"/>
</dbReference>
<dbReference type="Proteomes" id="UP001501321">
    <property type="component" value="Unassembled WGS sequence"/>
</dbReference>
<dbReference type="InterPro" id="IPR002035">
    <property type="entry name" value="VWF_A"/>
</dbReference>
<keyword evidence="1" id="KW-0472">Membrane</keyword>
<dbReference type="InterPro" id="IPR036465">
    <property type="entry name" value="vWFA_dom_sf"/>
</dbReference>
<dbReference type="RefSeq" id="WP_345014309.1">
    <property type="nucleotide sequence ID" value="NZ_BAABFC010000022.1"/>
</dbReference>
<reference evidence="4" key="1">
    <citation type="journal article" date="2019" name="Int. J. Syst. Evol. Microbiol.">
        <title>The Global Catalogue of Microorganisms (GCM) 10K type strain sequencing project: providing services to taxonomists for standard genome sequencing and annotation.</title>
        <authorList>
            <consortium name="The Broad Institute Genomics Platform"/>
            <consortium name="The Broad Institute Genome Sequencing Center for Infectious Disease"/>
            <person name="Wu L."/>
            <person name="Ma J."/>
        </authorList>
    </citation>
    <scope>NUCLEOTIDE SEQUENCE [LARGE SCALE GENOMIC DNA]</scope>
    <source>
        <strain evidence="4">JCM 32226</strain>
    </source>
</reference>
<keyword evidence="1" id="KW-0812">Transmembrane</keyword>
<organism evidence="3 4">
    <name type="scientific">Pseudaeromonas paramecii</name>
    <dbReference type="NCBI Taxonomy" id="2138166"/>
    <lineage>
        <taxon>Bacteria</taxon>
        <taxon>Pseudomonadati</taxon>
        <taxon>Pseudomonadota</taxon>
        <taxon>Gammaproteobacteria</taxon>
        <taxon>Aeromonadales</taxon>
        <taxon>Aeromonadaceae</taxon>
        <taxon>Pseudaeromonas</taxon>
    </lineage>
</organism>
<dbReference type="PANTHER" id="PTHR22550:SF18">
    <property type="entry name" value="VWFA DOMAIN-CONTAINING PROTEIN"/>
    <property type="match status" value="1"/>
</dbReference>
<comment type="caution">
    <text evidence="3">The sequence shown here is derived from an EMBL/GenBank/DDBJ whole genome shotgun (WGS) entry which is preliminary data.</text>
</comment>
<gene>
    <name evidence="3" type="ORF">GCM10023095_28440</name>
</gene>
<evidence type="ECO:0000259" key="2">
    <source>
        <dbReference type="PROSITE" id="PS50234"/>
    </source>
</evidence>
<protein>
    <submittedName>
        <fullName evidence="3">VWA domain-containing protein</fullName>
    </submittedName>
</protein>
<evidence type="ECO:0000256" key="1">
    <source>
        <dbReference type="SAM" id="Phobius"/>
    </source>
</evidence>
<keyword evidence="1" id="KW-1133">Transmembrane helix</keyword>
<dbReference type="PROSITE" id="PS50234">
    <property type="entry name" value="VWFA"/>
    <property type="match status" value="1"/>
</dbReference>